<proteinExistence type="predicted"/>
<dbReference type="EMBL" id="UINC01044098">
    <property type="protein sequence ID" value="SVB49078.1"/>
    <property type="molecule type" value="Genomic_DNA"/>
</dbReference>
<accession>A0A382EED8</accession>
<protein>
    <submittedName>
        <fullName evidence="1">Uncharacterized protein</fullName>
    </submittedName>
</protein>
<organism evidence="1">
    <name type="scientific">marine metagenome</name>
    <dbReference type="NCBI Taxonomy" id="408172"/>
    <lineage>
        <taxon>unclassified sequences</taxon>
        <taxon>metagenomes</taxon>
        <taxon>ecological metagenomes</taxon>
    </lineage>
</organism>
<evidence type="ECO:0000313" key="1">
    <source>
        <dbReference type="EMBL" id="SVB49078.1"/>
    </source>
</evidence>
<reference evidence="1" key="1">
    <citation type="submission" date="2018-05" db="EMBL/GenBank/DDBJ databases">
        <authorList>
            <person name="Lanie J.A."/>
            <person name="Ng W.-L."/>
            <person name="Kazmierczak K.M."/>
            <person name="Andrzejewski T.M."/>
            <person name="Davidsen T.M."/>
            <person name="Wayne K.J."/>
            <person name="Tettelin H."/>
            <person name="Glass J.I."/>
            <person name="Rusch D."/>
            <person name="Podicherti R."/>
            <person name="Tsui H.-C.T."/>
            <person name="Winkler M.E."/>
        </authorList>
    </citation>
    <scope>NUCLEOTIDE SEQUENCE</scope>
</reference>
<feature type="non-terminal residue" evidence="1">
    <location>
        <position position="1"/>
    </location>
</feature>
<feature type="non-terminal residue" evidence="1">
    <location>
        <position position="258"/>
    </location>
</feature>
<gene>
    <name evidence="1" type="ORF">METZ01_LOCUS201932</name>
</gene>
<sequence>VIRFIIKPLFILLLIIVPVFAQDVCPPSNLTVTPGVGTLNVTWENPGFYYGTHTVYPQNANYHTGTVQSGVGFTENSRIKSISQSVGWAMFNIASLPPGQEPLTVDFNFYVYGTNYPYWSVTPVTSNPLTTGYQTLYADIVEGASGPGDYGNFTEPSDYSPGHYTYPLAGTVFEDIANASESQNWFTIGIVDYDFSDSYYIYLEGWAQANPPSLTVTYGEGERYIVPAIPYPGADAADIAEYKQAVSDGLQEEVETEH</sequence>
<name>A0A382EED8_9ZZZZ</name>
<dbReference type="AlphaFoldDB" id="A0A382EED8"/>